<dbReference type="Gene3D" id="1.20.58.1030">
    <property type="match status" value="1"/>
</dbReference>
<comment type="subcellular location">
    <subcellularLocation>
        <location evidence="1">Nucleus</location>
    </subcellularLocation>
</comment>
<feature type="domain" description="DNA replication complex GINS protein PSF1 C-terminal" evidence="6">
    <location>
        <begin position="155"/>
        <end position="204"/>
    </location>
</feature>
<keyword evidence="4" id="KW-0539">Nucleus</keyword>
<comment type="similarity">
    <text evidence="2">Belongs to the GINS1/PSF1 family.</text>
</comment>
<evidence type="ECO:0000313" key="8">
    <source>
        <dbReference type="Proteomes" id="UP001224775"/>
    </source>
</evidence>
<accession>A0AAD8Y5P6</accession>
<keyword evidence="8" id="KW-1185">Reference proteome</keyword>
<dbReference type="EMBL" id="JATAAI010000016">
    <property type="protein sequence ID" value="KAK1740123.1"/>
    <property type="molecule type" value="Genomic_DNA"/>
</dbReference>
<dbReference type="CDD" id="cd21696">
    <property type="entry name" value="GINS_B_Psf1"/>
    <property type="match status" value="1"/>
</dbReference>
<protein>
    <submittedName>
        <fullName evidence="7">DNA replication complex GINS protein PSF1</fullName>
    </submittedName>
</protein>
<feature type="domain" description="GINS subunit" evidence="5">
    <location>
        <begin position="76"/>
        <end position="134"/>
    </location>
</feature>
<dbReference type="Pfam" id="PF24997">
    <property type="entry name" value="PSF1_C"/>
    <property type="match status" value="1"/>
</dbReference>
<dbReference type="InterPro" id="IPR021151">
    <property type="entry name" value="GINS_A"/>
</dbReference>
<organism evidence="7 8">
    <name type="scientific">Skeletonema marinoi</name>
    <dbReference type="NCBI Taxonomy" id="267567"/>
    <lineage>
        <taxon>Eukaryota</taxon>
        <taxon>Sar</taxon>
        <taxon>Stramenopiles</taxon>
        <taxon>Ochrophyta</taxon>
        <taxon>Bacillariophyta</taxon>
        <taxon>Coscinodiscophyceae</taxon>
        <taxon>Thalassiosirophycidae</taxon>
        <taxon>Thalassiosirales</taxon>
        <taxon>Skeletonemataceae</taxon>
        <taxon>Skeletonema</taxon>
        <taxon>Skeletonema marinoi-dohrnii complex</taxon>
    </lineage>
</organism>
<dbReference type="GO" id="GO:0000811">
    <property type="term" value="C:GINS complex"/>
    <property type="evidence" value="ECO:0007669"/>
    <property type="project" value="InterPro"/>
</dbReference>
<gene>
    <name evidence="7" type="ORF">QTG54_009073</name>
</gene>
<evidence type="ECO:0000256" key="1">
    <source>
        <dbReference type="ARBA" id="ARBA00004123"/>
    </source>
</evidence>
<keyword evidence="3" id="KW-0235">DNA replication</keyword>
<evidence type="ECO:0000259" key="5">
    <source>
        <dbReference type="Pfam" id="PF05916"/>
    </source>
</evidence>
<dbReference type="Pfam" id="PF05916">
    <property type="entry name" value="Sld5"/>
    <property type="match status" value="1"/>
</dbReference>
<dbReference type="PANTHER" id="PTHR12914">
    <property type="entry name" value="PARTNER OF SLD5"/>
    <property type="match status" value="1"/>
</dbReference>
<evidence type="ECO:0000313" key="7">
    <source>
        <dbReference type="EMBL" id="KAK1740123.1"/>
    </source>
</evidence>
<dbReference type="InterPro" id="IPR036224">
    <property type="entry name" value="GINS_bundle-like_dom_sf"/>
</dbReference>
<name>A0AAD8Y5P6_9STRA</name>
<sequence length="211" mass="23624">MNYGQRGVDLLRELKRSDWLPSYNEDSVRATIQEINLHTAELHDIVRANNRVGNDTATGGGGAPVPIEMRPVMLLHEVSIKRNKRCLLAYHAHRIDKLRALRWETAGNLATPMKFVLSEAEVDFFHEYDKLASRHAIGGSMGGLDWNADQNPPEENFIQVRVVQAGLGKIETEMCGVVELEVGSMHYLPRSDVEHLVRQGALVQLGGEESF</sequence>
<dbReference type="InterPro" id="IPR056783">
    <property type="entry name" value="PSF1_C"/>
</dbReference>
<dbReference type="InterPro" id="IPR005339">
    <property type="entry name" value="GINS_Psf1"/>
</dbReference>
<reference evidence="7" key="1">
    <citation type="submission" date="2023-06" db="EMBL/GenBank/DDBJ databases">
        <title>Survivors Of The Sea: Transcriptome response of Skeletonema marinoi to long-term dormancy.</title>
        <authorList>
            <person name="Pinder M.I.M."/>
            <person name="Kourtchenko O."/>
            <person name="Robertson E.K."/>
            <person name="Larsson T."/>
            <person name="Maumus F."/>
            <person name="Osuna-Cruz C.M."/>
            <person name="Vancaester E."/>
            <person name="Stenow R."/>
            <person name="Vandepoele K."/>
            <person name="Ploug H."/>
            <person name="Bruchert V."/>
            <person name="Godhe A."/>
            <person name="Topel M."/>
        </authorList>
    </citation>
    <scope>NUCLEOTIDE SEQUENCE</scope>
    <source>
        <strain evidence="7">R05AC</strain>
    </source>
</reference>
<evidence type="ECO:0000256" key="4">
    <source>
        <dbReference type="ARBA" id="ARBA00023242"/>
    </source>
</evidence>
<evidence type="ECO:0000256" key="3">
    <source>
        <dbReference type="ARBA" id="ARBA00022705"/>
    </source>
</evidence>
<evidence type="ECO:0000256" key="2">
    <source>
        <dbReference type="ARBA" id="ARBA00006677"/>
    </source>
</evidence>
<comment type="caution">
    <text evidence="7">The sequence shown here is derived from an EMBL/GenBank/DDBJ whole genome shotgun (WGS) entry which is preliminary data.</text>
</comment>
<dbReference type="Proteomes" id="UP001224775">
    <property type="component" value="Unassembled WGS sequence"/>
</dbReference>
<dbReference type="GO" id="GO:1902983">
    <property type="term" value="P:DNA strand elongation involved in mitotic DNA replication"/>
    <property type="evidence" value="ECO:0007669"/>
    <property type="project" value="TreeGrafter"/>
</dbReference>
<dbReference type="SUPFAM" id="SSF158573">
    <property type="entry name" value="GINS helical bundle-like"/>
    <property type="match status" value="1"/>
</dbReference>
<evidence type="ECO:0000259" key="6">
    <source>
        <dbReference type="Pfam" id="PF24997"/>
    </source>
</evidence>
<dbReference type="AlphaFoldDB" id="A0AAD8Y5P6"/>
<dbReference type="CDD" id="cd11710">
    <property type="entry name" value="GINS_A_psf1"/>
    <property type="match status" value="1"/>
</dbReference>
<dbReference type="PANTHER" id="PTHR12914:SF2">
    <property type="entry name" value="DNA REPLICATION COMPLEX GINS PROTEIN PSF1"/>
    <property type="match status" value="1"/>
</dbReference>
<proteinExistence type="inferred from homology"/>